<evidence type="ECO:0000313" key="2">
    <source>
        <dbReference type="Proteomes" id="UP000621516"/>
    </source>
</evidence>
<dbReference type="Proteomes" id="UP000621516">
    <property type="component" value="Unassembled WGS sequence"/>
</dbReference>
<evidence type="ECO:0008006" key="3">
    <source>
        <dbReference type="Google" id="ProtNLM"/>
    </source>
</evidence>
<name>A0A8J6Q407_9FLAO</name>
<evidence type="ECO:0000313" key="1">
    <source>
        <dbReference type="EMBL" id="MBD0824582.1"/>
    </source>
</evidence>
<keyword evidence="2" id="KW-1185">Reference proteome</keyword>
<sequence>MKLLKSISLILAIVLFSNCKIEKETKDTTITVSELIGNWRLSEDSETENKIKNVIFKDDFTAEITFNDGSSTKIIQGTWKLDEPKQIEKGNFNLTMKSDVKLNFDESNTNNVTVFLNAEELDNKTILTSHKLTLSKS</sequence>
<proteinExistence type="predicted"/>
<comment type="caution">
    <text evidence="1">The sequence shown here is derived from an EMBL/GenBank/DDBJ whole genome shotgun (WGS) entry which is preliminary data.</text>
</comment>
<dbReference type="EMBL" id="JACVXD010000006">
    <property type="protein sequence ID" value="MBD0824582.1"/>
    <property type="molecule type" value="Genomic_DNA"/>
</dbReference>
<protein>
    <recommendedName>
        <fullName evidence="3">Lipocalin-like domain-containing protein</fullName>
    </recommendedName>
</protein>
<gene>
    <name evidence="1" type="ORF">ICJ85_11190</name>
</gene>
<dbReference type="AlphaFoldDB" id="A0A8J6Q407"/>
<accession>A0A8J6Q407</accession>
<dbReference type="RefSeq" id="WP_188223883.1">
    <property type="nucleotide sequence ID" value="NZ_JACVXD010000006.1"/>
</dbReference>
<reference evidence="1 2" key="1">
    <citation type="journal article" date="2018" name="J. Microbiol.">
        <title>Aestuariibaculum marinum sp. nov., a marine bacterium isolated from seawater in South Korea.</title>
        <authorList>
            <person name="Choi J."/>
            <person name="Lee D."/>
            <person name="Jang J.H."/>
            <person name="Cha S."/>
            <person name="Seo T."/>
        </authorList>
    </citation>
    <scope>NUCLEOTIDE SEQUENCE [LARGE SCALE GENOMIC DNA]</scope>
    <source>
        <strain evidence="1 2">IP7</strain>
    </source>
</reference>
<organism evidence="1 2">
    <name type="scientific">Aestuariibaculum marinum</name>
    <dbReference type="NCBI Taxonomy" id="2683592"/>
    <lineage>
        <taxon>Bacteria</taxon>
        <taxon>Pseudomonadati</taxon>
        <taxon>Bacteroidota</taxon>
        <taxon>Flavobacteriia</taxon>
        <taxon>Flavobacteriales</taxon>
        <taxon>Flavobacteriaceae</taxon>
    </lineage>
</organism>